<accession>A0A7K1XUN8</accession>
<protein>
    <submittedName>
        <fullName evidence="1">Uncharacterized protein</fullName>
    </submittedName>
</protein>
<name>A0A7K1XUN8_9SPHI</name>
<dbReference type="RefSeq" id="WP_160905675.1">
    <property type="nucleotide sequence ID" value="NZ_WVHS01000001.1"/>
</dbReference>
<dbReference type="Gene3D" id="2.180.10.10">
    <property type="entry name" value="RHS repeat-associated core"/>
    <property type="match status" value="1"/>
</dbReference>
<proteinExistence type="predicted"/>
<sequence>MKISGLIGVVCMIVSGGMTTIAQPPHCGKMVSIKKFYLFYDENPYKSDASLKDISPAFSEVDSFANDRLVQKKEVRSNSNDRKITYFYNKKGLLVKEMSNWPHDMRWDSIVYQYDAQNRMTRRYVYAEDMPMENKYAYNGGTRYESVYVGPGKPLVYTRIKDPKNADTTIDTFTDTNGKPGKIIRITDKYGNEVYFSSSASTLVYQNVYDACGNLIIKRTVDNGKVLFVETWEIKYEP</sequence>
<dbReference type="EMBL" id="WVHS01000001">
    <property type="protein sequence ID" value="MXV14723.1"/>
    <property type="molecule type" value="Genomic_DNA"/>
</dbReference>
<organism evidence="1 2">
    <name type="scientific">Hufsiella ginkgonis</name>
    <dbReference type="NCBI Taxonomy" id="2695274"/>
    <lineage>
        <taxon>Bacteria</taxon>
        <taxon>Pseudomonadati</taxon>
        <taxon>Bacteroidota</taxon>
        <taxon>Sphingobacteriia</taxon>
        <taxon>Sphingobacteriales</taxon>
        <taxon>Sphingobacteriaceae</taxon>
        <taxon>Hufsiella</taxon>
    </lineage>
</organism>
<keyword evidence="2" id="KW-1185">Reference proteome</keyword>
<gene>
    <name evidence="1" type="ORF">GS398_05390</name>
</gene>
<comment type="caution">
    <text evidence="1">The sequence shown here is derived from an EMBL/GenBank/DDBJ whole genome shotgun (WGS) entry which is preliminary data.</text>
</comment>
<reference evidence="1 2" key="1">
    <citation type="submission" date="2019-11" db="EMBL/GenBank/DDBJ databases">
        <title>Pedobacter sp. HMF7056 Genome sequencing and assembly.</title>
        <authorList>
            <person name="Kang H."/>
            <person name="Kim H."/>
            <person name="Joh K."/>
        </authorList>
    </citation>
    <scope>NUCLEOTIDE SEQUENCE [LARGE SCALE GENOMIC DNA]</scope>
    <source>
        <strain evidence="1 2">HMF7056</strain>
    </source>
</reference>
<dbReference type="Proteomes" id="UP000451233">
    <property type="component" value="Unassembled WGS sequence"/>
</dbReference>
<evidence type="ECO:0000313" key="2">
    <source>
        <dbReference type="Proteomes" id="UP000451233"/>
    </source>
</evidence>
<evidence type="ECO:0000313" key="1">
    <source>
        <dbReference type="EMBL" id="MXV14723.1"/>
    </source>
</evidence>
<dbReference type="AlphaFoldDB" id="A0A7K1XUN8"/>